<dbReference type="EMBL" id="SBJO01000910">
    <property type="protein sequence ID" value="KAF9754357.1"/>
    <property type="molecule type" value="Genomic_DNA"/>
</dbReference>
<organism evidence="1 2">
    <name type="scientific">Nosema granulosis</name>
    <dbReference type="NCBI Taxonomy" id="83296"/>
    <lineage>
        <taxon>Eukaryota</taxon>
        <taxon>Fungi</taxon>
        <taxon>Fungi incertae sedis</taxon>
        <taxon>Microsporidia</taxon>
        <taxon>Nosematidae</taxon>
        <taxon>Nosema</taxon>
    </lineage>
</organism>
<sequence>MNKIIDNNRLRENYPSFAIPTSIYEIIFVNRDMKKEVMDKVLNHIHDCTQYSIDTESEMSNNQLALIQIHTIPRELPSLVILIELAQLPREESYTYVKITEMFQLIFRSKNELYSWGNMNVELKPVKDLFTWLILGDLINIQPHFPGWYDWARTQCRVQNLTHRIDVNRDVGNTTQNHLLSLSPCSCHRASPYESHQLWSLQQAFIYGCNLFIDKANTLNHWSSSLTSEHSPLPYARRQKMIKYATYDVMAVTYLAQPIIQRWTFKKMKKMNINEMFITFKSSKLPPL</sequence>
<dbReference type="Proteomes" id="UP000740883">
    <property type="component" value="Unassembled WGS sequence"/>
</dbReference>
<comment type="caution">
    <text evidence="1">The sequence shown here is derived from an EMBL/GenBank/DDBJ whole genome shotgun (WGS) entry which is preliminary data.</text>
</comment>
<evidence type="ECO:0000313" key="2">
    <source>
        <dbReference type="Proteomes" id="UP000740883"/>
    </source>
</evidence>
<evidence type="ECO:0000313" key="1">
    <source>
        <dbReference type="EMBL" id="KAF9754357.1"/>
    </source>
</evidence>
<feature type="non-terminal residue" evidence="1">
    <location>
        <position position="288"/>
    </location>
</feature>
<proteinExistence type="predicted"/>
<dbReference type="OrthoDB" id="10058290at2759"/>
<gene>
    <name evidence="1" type="ORF">NGRA_3359</name>
</gene>
<name>A0A9P6GUW2_9MICR</name>
<accession>A0A9P6GUW2</accession>
<keyword evidence="2" id="KW-1185">Reference proteome</keyword>
<dbReference type="AlphaFoldDB" id="A0A9P6GUW2"/>
<reference evidence="1 2" key="1">
    <citation type="journal article" date="2020" name="Genome Biol. Evol.">
        <title>Comparative genomics of strictly vertically transmitted, feminizing microsporidia endosymbionts of amphipod crustaceans.</title>
        <authorList>
            <person name="Cormier A."/>
            <person name="Chebbi M.A."/>
            <person name="Giraud I."/>
            <person name="Wattier R."/>
            <person name="Teixeira M."/>
            <person name="Gilbert C."/>
            <person name="Rigaud T."/>
            <person name="Cordaux R."/>
        </authorList>
    </citation>
    <scope>NUCLEOTIDE SEQUENCE [LARGE SCALE GENOMIC DNA]</scope>
    <source>
        <strain evidence="1 2">Ou3-Ou53</strain>
    </source>
</reference>
<protein>
    <submittedName>
        <fullName evidence="1">Uncharacterized protein</fullName>
    </submittedName>
</protein>